<evidence type="ECO:0000313" key="2">
    <source>
        <dbReference type="Proteomes" id="UP000435649"/>
    </source>
</evidence>
<organism evidence="1 2">
    <name type="scientific">Victivallis lenta</name>
    <dbReference type="NCBI Taxonomy" id="2606640"/>
    <lineage>
        <taxon>Bacteria</taxon>
        <taxon>Pseudomonadati</taxon>
        <taxon>Lentisphaerota</taxon>
        <taxon>Lentisphaeria</taxon>
        <taxon>Victivallales</taxon>
        <taxon>Victivallaceae</taxon>
        <taxon>Victivallis</taxon>
    </lineage>
</organism>
<dbReference type="EMBL" id="VUNS01000011">
    <property type="protein sequence ID" value="MST97603.1"/>
    <property type="molecule type" value="Genomic_DNA"/>
</dbReference>
<keyword evidence="2" id="KW-1185">Reference proteome</keyword>
<dbReference type="AlphaFoldDB" id="A0A844G369"/>
<proteinExistence type="predicted"/>
<evidence type="ECO:0000313" key="1">
    <source>
        <dbReference type="EMBL" id="MST97603.1"/>
    </source>
</evidence>
<dbReference type="Proteomes" id="UP000435649">
    <property type="component" value="Unassembled WGS sequence"/>
</dbReference>
<reference evidence="1 2" key="1">
    <citation type="submission" date="2019-08" db="EMBL/GenBank/DDBJ databases">
        <title>In-depth cultivation of the pig gut microbiome towards novel bacterial diversity and tailored functional studies.</title>
        <authorList>
            <person name="Wylensek D."/>
            <person name="Hitch T.C.A."/>
            <person name="Clavel T."/>
        </authorList>
    </citation>
    <scope>NUCLEOTIDE SEQUENCE [LARGE SCALE GENOMIC DNA]</scope>
    <source>
        <strain evidence="1 2">BBE-744-WT-12</strain>
    </source>
</reference>
<name>A0A844G369_9BACT</name>
<dbReference type="RefSeq" id="WP_154418591.1">
    <property type="nucleotide sequence ID" value="NZ_VUNS01000011.1"/>
</dbReference>
<sequence>MLTEKNLQDIEECGARQFTEEETCIIADVSEKEYECNPEARRRYRRGMLKAQFEVRETVRKMAAEGVPQMVKIFQSYIDRIEFPEE</sequence>
<protein>
    <submittedName>
        <fullName evidence="1">Uncharacterized protein</fullName>
    </submittedName>
</protein>
<accession>A0A844G369</accession>
<gene>
    <name evidence="1" type="ORF">FYJ85_11195</name>
</gene>
<comment type="caution">
    <text evidence="1">The sequence shown here is derived from an EMBL/GenBank/DDBJ whole genome shotgun (WGS) entry which is preliminary data.</text>
</comment>